<evidence type="ECO:0000256" key="2">
    <source>
        <dbReference type="SAM" id="Phobius"/>
    </source>
</evidence>
<feature type="transmembrane region" description="Helical" evidence="2">
    <location>
        <begin position="204"/>
        <end position="227"/>
    </location>
</feature>
<keyword evidence="2" id="KW-0812">Transmembrane</keyword>
<dbReference type="OrthoDB" id="3939462at2759"/>
<reference evidence="3" key="1">
    <citation type="submission" date="2020-04" db="EMBL/GenBank/DDBJ databases">
        <title>Genome Assembly and Annotation of Botryosphaeria dothidea sdau 11-99, a Latent Pathogen of Apple Fruit Ring Rot in China.</title>
        <authorList>
            <person name="Yu C."/>
            <person name="Diao Y."/>
            <person name="Lu Q."/>
            <person name="Zhao J."/>
            <person name="Cui S."/>
            <person name="Peng C."/>
            <person name="He B."/>
            <person name="Liu H."/>
        </authorList>
    </citation>
    <scope>NUCLEOTIDE SEQUENCE [LARGE SCALE GENOMIC DNA]</scope>
    <source>
        <strain evidence="3">Sdau11-99</strain>
    </source>
</reference>
<dbReference type="AlphaFoldDB" id="A0A8H4N9M8"/>
<keyword evidence="2" id="KW-1133">Transmembrane helix</keyword>
<dbReference type="Proteomes" id="UP000572817">
    <property type="component" value="Unassembled WGS sequence"/>
</dbReference>
<sequence length="283" mass="28783">MTANLGALTTTFTPSFGDCFSSIFYGTNSIGDWLQLGVPITTSSCLPENFGRDASLYYSPGICPSGYSYACTRATTSDADDITIATCCPSGYYCQTSIEQSQIFACLSSFPSAATLTVSSFYYIGPGSVGSGTTTVTVTSGETVRGYGPIVRRASSDPSWTNVLPATTGSSIASASASPGSAATGAAATATGGSSSGLSTGAKAGIGVGVSMGVILIAAACAVGFMFGKRANRRSSADEAAQAGRPKAGGELFGSPVQELSANQTRHELYPSHVQELDDTQRK</sequence>
<keyword evidence="2" id="KW-0472">Membrane</keyword>
<keyword evidence="4" id="KW-1185">Reference proteome</keyword>
<proteinExistence type="predicted"/>
<feature type="region of interest" description="Disordered" evidence="1">
    <location>
        <begin position="264"/>
        <end position="283"/>
    </location>
</feature>
<comment type="caution">
    <text evidence="3">The sequence shown here is derived from an EMBL/GenBank/DDBJ whole genome shotgun (WGS) entry which is preliminary data.</text>
</comment>
<gene>
    <name evidence="3" type="ORF">GTA08_BOTSDO04421</name>
</gene>
<name>A0A8H4N9M8_9PEZI</name>
<dbReference type="EMBL" id="WWBZ02000022">
    <property type="protein sequence ID" value="KAF4307557.1"/>
    <property type="molecule type" value="Genomic_DNA"/>
</dbReference>
<evidence type="ECO:0000313" key="4">
    <source>
        <dbReference type="Proteomes" id="UP000572817"/>
    </source>
</evidence>
<protein>
    <submittedName>
        <fullName evidence="3">Uncharacterized protein</fullName>
    </submittedName>
</protein>
<evidence type="ECO:0000256" key="1">
    <source>
        <dbReference type="SAM" id="MobiDB-lite"/>
    </source>
</evidence>
<organism evidence="3 4">
    <name type="scientific">Botryosphaeria dothidea</name>
    <dbReference type="NCBI Taxonomy" id="55169"/>
    <lineage>
        <taxon>Eukaryota</taxon>
        <taxon>Fungi</taxon>
        <taxon>Dikarya</taxon>
        <taxon>Ascomycota</taxon>
        <taxon>Pezizomycotina</taxon>
        <taxon>Dothideomycetes</taxon>
        <taxon>Dothideomycetes incertae sedis</taxon>
        <taxon>Botryosphaeriales</taxon>
        <taxon>Botryosphaeriaceae</taxon>
        <taxon>Botryosphaeria</taxon>
    </lineage>
</organism>
<feature type="compositionally biased region" description="Basic and acidic residues" evidence="1">
    <location>
        <begin position="265"/>
        <end position="283"/>
    </location>
</feature>
<evidence type="ECO:0000313" key="3">
    <source>
        <dbReference type="EMBL" id="KAF4307557.1"/>
    </source>
</evidence>
<accession>A0A8H4N9M8</accession>
<feature type="region of interest" description="Disordered" evidence="1">
    <location>
        <begin position="237"/>
        <end position="256"/>
    </location>
</feature>